<feature type="coiled-coil region" evidence="1">
    <location>
        <begin position="70"/>
        <end position="104"/>
    </location>
</feature>
<dbReference type="HOGENOM" id="CLU_140674_0_0_1"/>
<dbReference type="AlphaFoldDB" id="W1PKT0"/>
<dbReference type="OMA" id="WARQSDD"/>
<keyword evidence="1" id="KW-0175">Coiled coil</keyword>
<name>W1PKT0_AMBTC</name>
<protein>
    <submittedName>
        <fullName evidence="3">Uncharacterized protein</fullName>
    </submittedName>
</protein>
<reference evidence="4" key="1">
    <citation type="journal article" date="2013" name="Science">
        <title>The Amborella genome and the evolution of flowering plants.</title>
        <authorList>
            <consortium name="Amborella Genome Project"/>
        </authorList>
    </citation>
    <scope>NUCLEOTIDE SEQUENCE [LARGE SCALE GENOMIC DNA]</scope>
</reference>
<accession>W1PKT0</accession>
<dbReference type="PANTHER" id="PTHR37215:SF1">
    <property type="entry name" value="ACYL-COA-BINDING DOMAIN PROTEIN"/>
    <property type="match status" value="1"/>
</dbReference>
<dbReference type="Proteomes" id="UP000017836">
    <property type="component" value="Unassembled WGS sequence"/>
</dbReference>
<evidence type="ECO:0000256" key="2">
    <source>
        <dbReference type="SAM" id="Phobius"/>
    </source>
</evidence>
<organism evidence="3 4">
    <name type="scientific">Amborella trichopoda</name>
    <dbReference type="NCBI Taxonomy" id="13333"/>
    <lineage>
        <taxon>Eukaryota</taxon>
        <taxon>Viridiplantae</taxon>
        <taxon>Streptophyta</taxon>
        <taxon>Embryophyta</taxon>
        <taxon>Tracheophyta</taxon>
        <taxon>Spermatophyta</taxon>
        <taxon>Magnoliopsida</taxon>
        <taxon>Amborellales</taxon>
        <taxon>Amborellaceae</taxon>
        <taxon>Amborella</taxon>
    </lineage>
</organism>
<dbReference type="STRING" id="13333.W1PKT0"/>
<proteinExistence type="predicted"/>
<feature type="transmembrane region" description="Helical" evidence="2">
    <location>
        <begin position="6"/>
        <end position="24"/>
    </location>
</feature>
<sequence>MALLKGPVFVGLLVMLALGCAMYLRLWSVQSQISLEDPQLIRLQFERAHNEALDESAEWRMKYDEEAERSRNYMQEVVEMKEVLEKKREENESLKGLLDTLQKCGSNIAKMWVLPVYCLTRSSIGNGRSRCDCL</sequence>
<dbReference type="eggNOG" id="KOG0017">
    <property type="taxonomic scope" value="Eukaryota"/>
</dbReference>
<dbReference type="PANTHER" id="PTHR37215">
    <property type="entry name" value="ACYL-COA-BINDING DOMAIN PROTEIN"/>
    <property type="match status" value="1"/>
</dbReference>
<gene>
    <name evidence="3" type="ORF">AMTR_s00148p00035770</name>
</gene>
<dbReference type="PROSITE" id="PS51257">
    <property type="entry name" value="PROKAR_LIPOPROTEIN"/>
    <property type="match status" value="1"/>
</dbReference>
<dbReference type="EMBL" id="KI393463">
    <property type="protein sequence ID" value="ERN08359.1"/>
    <property type="molecule type" value="Genomic_DNA"/>
</dbReference>
<keyword evidence="2" id="KW-0472">Membrane</keyword>
<keyword evidence="2" id="KW-1133">Transmembrane helix</keyword>
<evidence type="ECO:0000313" key="4">
    <source>
        <dbReference type="Proteomes" id="UP000017836"/>
    </source>
</evidence>
<keyword evidence="4" id="KW-1185">Reference proteome</keyword>
<evidence type="ECO:0000256" key="1">
    <source>
        <dbReference type="SAM" id="Coils"/>
    </source>
</evidence>
<keyword evidence="2" id="KW-0812">Transmembrane</keyword>
<evidence type="ECO:0000313" key="3">
    <source>
        <dbReference type="EMBL" id="ERN08359.1"/>
    </source>
</evidence>
<dbReference type="Gramene" id="ERN08359">
    <property type="protein sequence ID" value="ERN08359"/>
    <property type="gene ID" value="AMTR_s00148p00035770"/>
</dbReference>